<dbReference type="Proteomes" id="UP001156831">
    <property type="component" value="Unassembled WGS sequence"/>
</dbReference>
<dbReference type="SMART" id="SM00530">
    <property type="entry name" value="HTH_XRE"/>
    <property type="match status" value="1"/>
</dbReference>
<dbReference type="CDD" id="cd00093">
    <property type="entry name" value="HTH_XRE"/>
    <property type="match status" value="1"/>
</dbReference>
<dbReference type="Gene3D" id="1.10.260.40">
    <property type="entry name" value="lambda repressor-like DNA-binding domains"/>
    <property type="match status" value="1"/>
</dbReference>
<keyword evidence="5" id="KW-1185">Reference proteome</keyword>
<reference evidence="4 5" key="1">
    <citation type="submission" date="2023-04" db="EMBL/GenBank/DDBJ databases">
        <title>Luteimonas sp. M1R5S18.</title>
        <authorList>
            <person name="Sun J.-Q."/>
        </authorList>
    </citation>
    <scope>NUCLEOTIDE SEQUENCE [LARGE SCALE GENOMIC DNA]</scope>
    <source>
        <strain evidence="4 5">M1R5S18</strain>
    </source>
</reference>
<keyword evidence="2" id="KW-0472">Membrane</keyword>
<dbReference type="PANTHER" id="PTHR34475:SF1">
    <property type="entry name" value="CYTOSKELETON PROTEIN RODZ"/>
    <property type="match status" value="1"/>
</dbReference>
<evidence type="ECO:0000313" key="4">
    <source>
        <dbReference type="EMBL" id="MDH5829745.1"/>
    </source>
</evidence>
<organism evidence="4 5">
    <name type="scientific">Luteimonas rhizosphaericola</name>
    <dbReference type="NCBI Taxonomy" id="3042024"/>
    <lineage>
        <taxon>Bacteria</taxon>
        <taxon>Pseudomonadati</taxon>
        <taxon>Pseudomonadota</taxon>
        <taxon>Gammaproteobacteria</taxon>
        <taxon>Lysobacterales</taxon>
        <taxon>Lysobacteraceae</taxon>
        <taxon>Luteimonas</taxon>
    </lineage>
</organism>
<protein>
    <submittedName>
        <fullName evidence="4">DUF4115 domain-containing protein</fullName>
    </submittedName>
</protein>
<name>A0ABT6JGD8_9GAMM</name>
<gene>
    <name evidence="4" type="ORF">QFW80_04335</name>
</gene>
<feature type="domain" description="HTH cro/C1-type" evidence="3">
    <location>
        <begin position="18"/>
        <end position="79"/>
    </location>
</feature>
<evidence type="ECO:0000256" key="2">
    <source>
        <dbReference type="SAM" id="Phobius"/>
    </source>
</evidence>
<proteinExistence type="predicted"/>
<evidence type="ECO:0000256" key="1">
    <source>
        <dbReference type="SAM" id="MobiDB-lite"/>
    </source>
</evidence>
<dbReference type="RefSeq" id="WP_280600086.1">
    <property type="nucleotide sequence ID" value="NZ_JARXRN010000020.1"/>
</dbReference>
<sequence>MKSSDQQAGRTGCGNGERLRQAREAAGLEIAEVAQRLKMPAKVIESLETDAWDRLDAPVFVRGQLRSYARLLGVRIDEELPAASASVPIEPARLEPRSYTPPLRRAADRMMGRMVYIVITALIAVPVWMATRSHLDSQIRVDASLDLPTGSGTDTVAAGRQAPAPQADEGPRPLVASMASMPQRTAARPVEPPPALSLRFSEDSWVEIFDGQGGVVERGLLKAGENREFEGGEVGRVVIGNADAVEVRGNGRIQDLSEFQRANVARFTVSSDGSIAPLGQ</sequence>
<keyword evidence="2" id="KW-0812">Transmembrane</keyword>
<dbReference type="EMBL" id="JARXRN010000020">
    <property type="protein sequence ID" value="MDH5829745.1"/>
    <property type="molecule type" value="Genomic_DNA"/>
</dbReference>
<feature type="region of interest" description="Disordered" evidence="1">
    <location>
        <begin position="145"/>
        <end position="172"/>
    </location>
</feature>
<dbReference type="InterPro" id="IPR050400">
    <property type="entry name" value="Bact_Cytoskel_RodZ"/>
</dbReference>
<feature type="transmembrane region" description="Helical" evidence="2">
    <location>
        <begin position="114"/>
        <end position="131"/>
    </location>
</feature>
<accession>A0ABT6JGD8</accession>
<dbReference type="SUPFAM" id="SSF47413">
    <property type="entry name" value="lambda repressor-like DNA-binding domains"/>
    <property type="match status" value="1"/>
</dbReference>
<evidence type="ECO:0000313" key="5">
    <source>
        <dbReference type="Proteomes" id="UP001156831"/>
    </source>
</evidence>
<keyword evidence="2" id="KW-1133">Transmembrane helix</keyword>
<dbReference type="InterPro" id="IPR025194">
    <property type="entry name" value="RodZ-like_C"/>
</dbReference>
<evidence type="ECO:0000259" key="3">
    <source>
        <dbReference type="SMART" id="SM00530"/>
    </source>
</evidence>
<dbReference type="Pfam" id="PF13413">
    <property type="entry name" value="HTH_25"/>
    <property type="match status" value="1"/>
</dbReference>
<comment type="caution">
    <text evidence="4">The sequence shown here is derived from an EMBL/GenBank/DDBJ whole genome shotgun (WGS) entry which is preliminary data.</text>
</comment>
<dbReference type="InterPro" id="IPR010982">
    <property type="entry name" value="Lambda_DNA-bd_dom_sf"/>
</dbReference>
<dbReference type="InterPro" id="IPR001387">
    <property type="entry name" value="Cro/C1-type_HTH"/>
</dbReference>
<dbReference type="PANTHER" id="PTHR34475">
    <property type="match status" value="1"/>
</dbReference>
<dbReference type="Pfam" id="PF13464">
    <property type="entry name" value="RodZ_C"/>
    <property type="match status" value="1"/>
</dbReference>